<dbReference type="EMBL" id="JAUESC010000385">
    <property type="protein sequence ID" value="KAK0579324.1"/>
    <property type="molecule type" value="Genomic_DNA"/>
</dbReference>
<protein>
    <submittedName>
        <fullName evidence="1">Uncharacterized protein</fullName>
    </submittedName>
</protein>
<reference evidence="1" key="2">
    <citation type="submission" date="2023-06" db="EMBL/GenBank/DDBJ databases">
        <authorList>
            <person name="Swenson N.G."/>
            <person name="Wegrzyn J.L."/>
            <person name="Mcevoy S.L."/>
        </authorList>
    </citation>
    <scope>NUCLEOTIDE SEQUENCE</scope>
    <source>
        <strain evidence="1">NS2018</strain>
        <tissue evidence="1">Leaf</tissue>
    </source>
</reference>
<name>A0AA39V901_ACESA</name>
<proteinExistence type="predicted"/>
<evidence type="ECO:0000313" key="2">
    <source>
        <dbReference type="Proteomes" id="UP001168877"/>
    </source>
</evidence>
<dbReference type="Proteomes" id="UP001168877">
    <property type="component" value="Unassembled WGS sequence"/>
</dbReference>
<reference evidence="1" key="1">
    <citation type="journal article" date="2022" name="Plant J.">
        <title>Strategies of tolerance reflected in two North American maple genomes.</title>
        <authorList>
            <person name="McEvoy S.L."/>
            <person name="Sezen U.U."/>
            <person name="Trouern-Trend A."/>
            <person name="McMahon S.M."/>
            <person name="Schaberg P.G."/>
            <person name="Yang J."/>
            <person name="Wegrzyn J.L."/>
            <person name="Swenson N.G."/>
        </authorList>
    </citation>
    <scope>NUCLEOTIDE SEQUENCE</scope>
    <source>
        <strain evidence="1">NS2018</strain>
    </source>
</reference>
<accession>A0AA39V901</accession>
<comment type="caution">
    <text evidence="1">The sequence shown here is derived from an EMBL/GenBank/DDBJ whole genome shotgun (WGS) entry which is preliminary data.</text>
</comment>
<sequence>MEASKVYGDIFPVKEKGDQRCDNKKGAFLHLAKIKKISYKVEEGSRRQIVEQDLGQSKQAGGQIFFKEKKNVDSRSKSEVILFHIELNSEDVTSLACEVGTKKLLFVLDPRERGILNSQSLWGDTSNMGKDDETLSGQEIVLKAVTLGSLYDYSAESSLGIKDGNCMDQELVCDDVVKPVFGSNSCRGLSVAPISFLKKRKGRKDCHMLKSHSMILRSFSAGAIIQNQDQVARKEIVWNLEEEIAKVFEKGMDLGCEFNGRKKELREMMAMRDDKKDNRFRELVRWLVSNYKATRS</sequence>
<keyword evidence="2" id="KW-1185">Reference proteome</keyword>
<organism evidence="1 2">
    <name type="scientific">Acer saccharum</name>
    <name type="common">Sugar maple</name>
    <dbReference type="NCBI Taxonomy" id="4024"/>
    <lineage>
        <taxon>Eukaryota</taxon>
        <taxon>Viridiplantae</taxon>
        <taxon>Streptophyta</taxon>
        <taxon>Embryophyta</taxon>
        <taxon>Tracheophyta</taxon>
        <taxon>Spermatophyta</taxon>
        <taxon>Magnoliopsida</taxon>
        <taxon>eudicotyledons</taxon>
        <taxon>Gunneridae</taxon>
        <taxon>Pentapetalae</taxon>
        <taxon>rosids</taxon>
        <taxon>malvids</taxon>
        <taxon>Sapindales</taxon>
        <taxon>Sapindaceae</taxon>
        <taxon>Hippocastanoideae</taxon>
        <taxon>Acereae</taxon>
        <taxon>Acer</taxon>
    </lineage>
</organism>
<dbReference type="AlphaFoldDB" id="A0AA39V901"/>
<evidence type="ECO:0000313" key="1">
    <source>
        <dbReference type="EMBL" id="KAK0579324.1"/>
    </source>
</evidence>
<gene>
    <name evidence="1" type="ORF">LWI29_024585</name>
</gene>